<reference evidence="2" key="8">
    <citation type="journal article" date="2018" name="J. ISSAAS">
        <title>In Silico Identification of Three Types of Integrative and Conjugative Elements (ICEs) in Elizabethkingia anophelis Strains Isolated from Around the World.</title>
        <authorList>
            <person name="Xu J."/>
            <person name="Pei D."/>
            <person name="Nicholson A."/>
            <person name="Lan Y."/>
            <person name="Xia Q."/>
        </authorList>
    </citation>
    <scope>NUCLEOTIDE SEQUENCE</scope>
</reference>
<reference evidence="2" key="6">
    <citation type="journal article" date="2017" name="Nat. Commun.">
        <title>Evolutionary dynamics and genomic features of the Elizabethkingia anophelis 2015 to 2016 Wisconsin outbreak strain.</title>
        <authorList>
            <person name="Perrin A."/>
            <person name="Larsonneur E."/>
            <person name="Nicholson A.C."/>
            <person name="Edwards D.J."/>
            <person name="Gundlach K.M."/>
            <person name="Whitney A.M."/>
            <person name="Gulvik C.A."/>
            <person name="Bell M.E."/>
            <person name="Rendueles O."/>
            <person name="Cury J."/>
            <person name="Hugon P."/>
            <person name="Clermont D."/>
            <person name="Enouf V."/>
            <person name="Loparev V."/>
            <person name="Juieng P."/>
            <person name="Monson T."/>
            <person name="Warshauer D."/>
            <person name="Elbadawi L.I."/>
            <person name="Walters M.S."/>
            <person name="Crist M.B."/>
            <person name="Noble-Wang J."/>
            <person name="Borlaug G."/>
            <person name="Rocha E.P.C."/>
            <person name="Criscuolo A."/>
            <person name="Touchon M."/>
            <person name="Davis J.P."/>
            <person name="Holt K.E."/>
            <person name="McQuiston J.R."/>
            <person name="Brisse S."/>
        </authorList>
    </citation>
    <scope>NUCLEOTIDE SEQUENCE</scope>
</reference>
<accession>A0A455ZH85</accession>
<dbReference type="EMBL" id="BK010616">
    <property type="protein sequence ID" value="DAC76120.1"/>
    <property type="molecule type" value="Genomic_DNA"/>
</dbReference>
<proteinExistence type="predicted"/>
<organism evidence="2">
    <name type="scientific">Elizabethkingia anophelis</name>
    <dbReference type="NCBI Taxonomy" id="1117645"/>
    <lineage>
        <taxon>Bacteria</taxon>
        <taxon>Pseudomonadati</taxon>
        <taxon>Bacteroidota</taxon>
        <taxon>Flavobacteriia</taxon>
        <taxon>Flavobacteriales</taxon>
        <taxon>Weeksellaceae</taxon>
        <taxon>Elizabethkingia</taxon>
    </lineage>
</organism>
<reference evidence="2" key="3">
    <citation type="journal article" date="2016" name="Genome Announc.">
        <title>Complete Genome Sequences of Four Strains from the 2015-2016 Elizabethkingia anophelis Outbreak.</title>
        <authorList>
            <person name="Nicholson A.C."/>
            <person name="Whitney A.M."/>
            <person name="Emery B.D."/>
            <person name="Bell M.E."/>
            <person name="Gartin J.T."/>
            <person name="Humrighouse B.W."/>
            <person name="Loparev V.N."/>
            <person name="Batra D."/>
            <person name="Sheth M."/>
            <person name="Rowe L.A."/>
            <person name="Juieng P."/>
            <person name="Knipe K."/>
            <person name="Gulvik C."/>
            <person name="McQuiston J.R."/>
        </authorList>
    </citation>
    <scope>NUCLEOTIDE SEQUENCE</scope>
</reference>
<evidence type="ECO:0000313" key="2">
    <source>
        <dbReference type="EMBL" id="DAC76120.1"/>
    </source>
</evidence>
<dbReference type="EMBL" id="BK010615">
    <property type="protein sequence ID" value="DAC76057.1"/>
    <property type="molecule type" value="Genomic_DNA"/>
</dbReference>
<reference evidence="2" key="2">
    <citation type="journal article" date="2014" name="PLoS ONE">
        <title>Insights from the genome annotation of Elizabethkingia anophelis from the malaria vector Anopheles gambiae.</title>
        <authorList>
            <person name="Kukutla P."/>
            <person name="Lindberg B.G."/>
            <person name="Pei D."/>
            <person name="Rayl M."/>
            <person name="Yu W."/>
            <person name="Steritz M."/>
            <person name="Faye I."/>
            <person name="Xu J."/>
        </authorList>
    </citation>
    <scope>NUCLEOTIDE SEQUENCE</scope>
</reference>
<gene>
    <name evidence="1" type="primary">ICEEaIII(13)_0422_25801_27426</name>
</gene>
<reference evidence="2" key="5">
    <citation type="journal article" date="2017" name="Genome Announc.">
        <title>Complete Circularized Genome Sequences of Four Strains of Elizabethkingia anophelis, Including Two Novel Strains Isolated from Wild-Caught Anopheles sinensis.</title>
        <authorList>
            <person name="Pei D."/>
            <person name="Nicholson A.C."/>
            <person name="Jiang J."/>
            <person name="Chen H."/>
            <person name="Whitney A.M."/>
            <person name="Villarma A."/>
            <person name="Bell M."/>
            <person name="Humrighouse B."/>
            <person name="Rowe L.A."/>
            <person name="Sheth M."/>
            <person name="Batra D."/>
            <person name="Juieng P."/>
            <person name="Loparev V.N."/>
            <person name="McQuiston J.R."/>
            <person name="Lan Y."/>
            <person name="Ma Y."/>
            <person name="Xu J."/>
        </authorList>
    </citation>
    <scope>NUCLEOTIDE SEQUENCE</scope>
</reference>
<reference evidence="2" key="1">
    <citation type="journal article" date="2014" name="Genome Biol. Evol.">
        <title>Comparative genomic analysis of malaria mosquito vector-associated novel pathogen Elizabethkingia anophelis.</title>
        <authorList>
            <person name="Teo J."/>
            <person name="Tan S.Y."/>
            <person name="Liu Y."/>
            <person name="Tay M."/>
            <person name="Ding Y."/>
            <person name="Li Y."/>
            <person name="Kjelleberg S."/>
            <person name="Givskov M."/>
            <person name="Lin R.T."/>
            <person name="Yang L."/>
        </authorList>
    </citation>
    <scope>NUCLEOTIDE SEQUENCE</scope>
</reference>
<reference evidence="2" key="4">
    <citation type="journal article" date="2016" name="Sci. Rep.">
        <title>Genomic epidemiology and global diversity of the emerging bacterial pathogen Elizabethkingia anophelis.</title>
        <authorList>
            <person name="Breurec S."/>
            <person name="Criscuolo A."/>
            <person name="Diancourt L."/>
            <person name="Rendueles O."/>
            <person name="Vandenbogaert M."/>
            <person name="Passet V."/>
            <person name="Caro V."/>
            <person name="Rocha E.P."/>
            <person name="Touchon M."/>
            <person name="Brisse S."/>
        </authorList>
    </citation>
    <scope>NUCLEOTIDE SEQUENCE</scope>
</reference>
<evidence type="ECO:0000313" key="1">
    <source>
        <dbReference type="EMBL" id="DAC76057.1"/>
    </source>
</evidence>
<name>A0A455ZH85_9FLAO</name>
<sequence>MFLTRHIIIIIQKMKKKLYTPTAILLLSSVTFINSCRSADTDNNIISGASGTSRLNINLIGTAFSDSQNSAKQASLNRDLIANPISNVQKFNVLLTPSPVMTAELIDKTTLVTVADSNKNLMADVTYPPNENIPKGTAFRVILFNDDDKSYYTHQDYIVGGETKPFLVDNGKSYLLITYSYGSSTLPEISQSELSGYNTASINYDNNNRDFMYEWKKYSLDNTSGNYTVSFVLRKKVAQITTTINAGSLGNISDIKNALISPHYTNGAITLANGDIQNRTNLSTGENVNFLIPTAAPKQVSQPLFINADTGGQNTGSFSADVTIGGATKKVNLNNAFSLTPGRRYFLNVNLSKRCGAYIAPGVWKDFMCHNLGADTKADPLTASSSIFGAKYQWGKASEAISQATDISTTSYISGWNSTPAPNISWSDSNKTANDPCPNGYRLPTYTEWRGVLANNTITRTGDWSGTGYGNAIKIGDNLLLPATGYRTPGDGTLNPRNVGYYWSSTYSGGNYGGALYFDQNTQAVYDTDMPRGINIRCIAQ</sequence>
<dbReference type="AlphaFoldDB" id="A0A455ZH85"/>
<protein>
    <submittedName>
        <fullName evidence="2">Uncharacterized protein</fullName>
    </submittedName>
</protein>
<reference evidence="2" key="7">
    <citation type="journal article" date="2017" name="Sci. Rep.">
        <title>Genomic features, phylogenetic relationships, and comparative genomics of Elizabethkingia anophelis strain EM361-97 isolated in Taiwan.</title>
        <authorList>
            <person name="Lin J.N."/>
            <person name="Lai C.H."/>
            <person name="Yang C.H."/>
            <person name="Huang Y.H."/>
            <person name="Lin H.H."/>
        </authorList>
    </citation>
    <scope>NUCLEOTIDE SEQUENCE</scope>
</reference>